<dbReference type="EMBL" id="QWLV01000001">
    <property type="protein sequence ID" value="RHW18962.1"/>
    <property type="molecule type" value="Genomic_DNA"/>
</dbReference>
<dbReference type="GO" id="GO:0003774">
    <property type="term" value="F:cytoskeletal motor activity"/>
    <property type="evidence" value="ECO:0007669"/>
    <property type="project" value="InterPro"/>
</dbReference>
<sequence>MSETNTSAGPPFQRRQLIIVAGVFAILLAILALAYMLFLRPEYRVLYADLRAADAAAIVAELDARGIAYRLRDNGTTILVPEDESDTSRLAIAGSEAGAKGLVGFELFNESDMGLTNFAQKINYQRALQGELVRTIMMMDGVESARVHLAIPERALFRGERSQPKAAVTIAMKDGRQLVDARVTGIQRLVAAAVPDLPERQVVVLDELGAVISSAPDDSGVSAVSEEDRAAALYYRARIRGAVSRAIPGLQFSITVRIVPGTLAGVPGTEDDVDGVREAGAGRDFGLDIRFGSSAPLNEEDQQVARAAINEAVVFDPTKGDGLSFEIGLADDGAAPPRRMARLDESVASPAPPAPAADWQLPTSWFWIIAALVAAAAILVFRPFARREMLSRDEHDSFADQLRNRLNLAGEDADAAR</sequence>
<comment type="subcellular location">
    <subcellularLocation>
        <location evidence="1">Membrane</location>
    </subcellularLocation>
</comment>
<protein>
    <submittedName>
        <fullName evidence="5">Flagellar M-ring protein FliF</fullName>
    </submittedName>
</protein>
<evidence type="ECO:0000256" key="3">
    <source>
        <dbReference type="SAM" id="Phobius"/>
    </source>
</evidence>
<feature type="domain" description="Flagellar M-ring N-terminal" evidence="4">
    <location>
        <begin position="40"/>
        <end position="213"/>
    </location>
</feature>
<dbReference type="PANTHER" id="PTHR30046:SF0">
    <property type="entry name" value="FLAGELLAR M-RING PROTEIN"/>
    <property type="match status" value="1"/>
</dbReference>
<dbReference type="GO" id="GO:0009431">
    <property type="term" value="C:bacterial-type flagellum basal body, MS ring"/>
    <property type="evidence" value="ECO:0007669"/>
    <property type="project" value="InterPro"/>
</dbReference>
<comment type="caution">
    <text evidence="5">The sequence shown here is derived from an EMBL/GenBank/DDBJ whole genome shotgun (WGS) entry which is preliminary data.</text>
</comment>
<dbReference type="Proteomes" id="UP000266693">
    <property type="component" value="Unassembled WGS sequence"/>
</dbReference>
<dbReference type="Pfam" id="PF01514">
    <property type="entry name" value="YscJ_FliF"/>
    <property type="match status" value="1"/>
</dbReference>
<feature type="transmembrane region" description="Helical" evidence="3">
    <location>
        <begin position="17"/>
        <end position="38"/>
    </location>
</feature>
<dbReference type="InterPro" id="IPR000067">
    <property type="entry name" value="FlgMring_FliF"/>
</dbReference>
<reference evidence="5 6" key="1">
    <citation type="submission" date="2018-08" db="EMBL/GenBank/DDBJ databases">
        <title>The multiple taxonomic identification of Sphingomonas gilva.</title>
        <authorList>
            <person name="Zhu D."/>
            <person name="Zheng S."/>
        </authorList>
    </citation>
    <scope>NUCLEOTIDE SEQUENCE [LARGE SCALE GENOMIC DNA]</scope>
    <source>
        <strain evidence="5 6">ZDH117</strain>
    </source>
</reference>
<keyword evidence="3" id="KW-0812">Transmembrane</keyword>
<dbReference type="PANTHER" id="PTHR30046">
    <property type="entry name" value="FLAGELLAR M-RING PROTEIN"/>
    <property type="match status" value="1"/>
</dbReference>
<name>A0A396RU48_9SPHN</name>
<accession>A0A396RU48</accession>
<keyword evidence="6" id="KW-1185">Reference proteome</keyword>
<dbReference type="GO" id="GO:0071973">
    <property type="term" value="P:bacterial-type flagellum-dependent cell motility"/>
    <property type="evidence" value="ECO:0007669"/>
    <property type="project" value="InterPro"/>
</dbReference>
<evidence type="ECO:0000256" key="2">
    <source>
        <dbReference type="ARBA" id="ARBA00023136"/>
    </source>
</evidence>
<keyword evidence="2 3" id="KW-0472">Membrane</keyword>
<keyword evidence="5" id="KW-0282">Flagellum</keyword>
<evidence type="ECO:0000313" key="5">
    <source>
        <dbReference type="EMBL" id="RHW18962.1"/>
    </source>
</evidence>
<dbReference type="Gene3D" id="3.30.300.30">
    <property type="match status" value="1"/>
</dbReference>
<evidence type="ECO:0000313" key="6">
    <source>
        <dbReference type="Proteomes" id="UP000266693"/>
    </source>
</evidence>
<dbReference type="InterPro" id="IPR045851">
    <property type="entry name" value="AMP-bd_C_sf"/>
</dbReference>
<feature type="transmembrane region" description="Helical" evidence="3">
    <location>
        <begin position="365"/>
        <end position="385"/>
    </location>
</feature>
<dbReference type="PRINTS" id="PR01009">
    <property type="entry name" value="FLGMRINGFLIF"/>
</dbReference>
<keyword evidence="5" id="KW-0969">Cilium</keyword>
<organism evidence="5 6">
    <name type="scientific">Sphingomonas gilva</name>
    <dbReference type="NCBI Taxonomy" id="2305907"/>
    <lineage>
        <taxon>Bacteria</taxon>
        <taxon>Pseudomonadati</taxon>
        <taxon>Pseudomonadota</taxon>
        <taxon>Alphaproteobacteria</taxon>
        <taxon>Sphingomonadales</taxon>
        <taxon>Sphingomonadaceae</taxon>
        <taxon>Sphingomonas</taxon>
    </lineage>
</organism>
<keyword evidence="3" id="KW-1133">Transmembrane helix</keyword>
<proteinExistence type="predicted"/>
<dbReference type="AlphaFoldDB" id="A0A396RU48"/>
<keyword evidence="5" id="KW-0966">Cell projection</keyword>
<dbReference type="NCBIfam" id="TIGR00206">
    <property type="entry name" value="fliF"/>
    <property type="match status" value="1"/>
</dbReference>
<evidence type="ECO:0000259" key="4">
    <source>
        <dbReference type="Pfam" id="PF01514"/>
    </source>
</evidence>
<dbReference type="RefSeq" id="WP_118862470.1">
    <property type="nucleotide sequence ID" value="NZ_QWLV01000001.1"/>
</dbReference>
<evidence type="ECO:0000256" key="1">
    <source>
        <dbReference type="ARBA" id="ARBA00004370"/>
    </source>
</evidence>
<dbReference type="GO" id="GO:0016020">
    <property type="term" value="C:membrane"/>
    <property type="evidence" value="ECO:0007669"/>
    <property type="project" value="UniProtKB-SubCell"/>
</dbReference>
<gene>
    <name evidence="5" type="primary">fliF</name>
    <name evidence="5" type="ORF">D1610_02160</name>
</gene>
<dbReference type="OrthoDB" id="9807026at2"/>
<dbReference type="InterPro" id="IPR006182">
    <property type="entry name" value="FliF_N_dom"/>
</dbReference>
<dbReference type="InterPro" id="IPR043427">
    <property type="entry name" value="YscJ/FliF"/>
</dbReference>